<name>A0AAW2ZBA3_9EUKA</name>
<accession>A0AAW2ZBA3</accession>
<keyword evidence="1" id="KW-1133">Transmembrane helix</keyword>
<comment type="caution">
    <text evidence="2">The sequence shown here is derived from an EMBL/GenBank/DDBJ whole genome shotgun (WGS) entry which is preliminary data.</text>
</comment>
<dbReference type="Proteomes" id="UP001431209">
    <property type="component" value="Unassembled WGS sequence"/>
</dbReference>
<evidence type="ECO:0000313" key="3">
    <source>
        <dbReference type="Proteomes" id="UP001431209"/>
    </source>
</evidence>
<keyword evidence="3" id="KW-1185">Reference proteome</keyword>
<keyword evidence="1" id="KW-0472">Membrane</keyword>
<evidence type="ECO:0000256" key="1">
    <source>
        <dbReference type="SAM" id="Phobius"/>
    </source>
</evidence>
<reference evidence="2 3" key="1">
    <citation type="submission" date="2024-03" db="EMBL/GenBank/DDBJ databases">
        <title>The Acrasis kona genome and developmental transcriptomes reveal deep origins of eukaryotic multicellular pathways.</title>
        <authorList>
            <person name="Sheikh S."/>
            <person name="Fu C.-J."/>
            <person name="Brown M.W."/>
            <person name="Baldauf S.L."/>
        </authorList>
    </citation>
    <scope>NUCLEOTIDE SEQUENCE [LARGE SCALE GENOMIC DNA]</scope>
    <source>
        <strain evidence="2 3">ATCC MYA-3509</strain>
    </source>
</reference>
<proteinExistence type="predicted"/>
<organism evidence="2 3">
    <name type="scientific">Acrasis kona</name>
    <dbReference type="NCBI Taxonomy" id="1008807"/>
    <lineage>
        <taxon>Eukaryota</taxon>
        <taxon>Discoba</taxon>
        <taxon>Heterolobosea</taxon>
        <taxon>Tetramitia</taxon>
        <taxon>Eutetramitia</taxon>
        <taxon>Acrasidae</taxon>
        <taxon>Acrasis</taxon>
    </lineage>
</organism>
<keyword evidence="1" id="KW-0812">Transmembrane</keyword>
<evidence type="ECO:0000313" key="2">
    <source>
        <dbReference type="EMBL" id="KAL0486436.1"/>
    </source>
</evidence>
<feature type="transmembrane region" description="Helical" evidence="1">
    <location>
        <begin position="45"/>
        <end position="65"/>
    </location>
</feature>
<dbReference type="EMBL" id="JAOPGA020001235">
    <property type="protein sequence ID" value="KAL0486436.1"/>
    <property type="molecule type" value="Genomic_DNA"/>
</dbReference>
<protein>
    <submittedName>
        <fullName evidence="2">Uncharacterized protein</fullName>
    </submittedName>
</protein>
<gene>
    <name evidence="2" type="ORF">AKO1_012015</name>
</gene>
<dbReference type="AlphaFoldDB" id="A0AAW2ZBA3"/>
<sequence>MSERWDGAVVIQPNVNDPLINNYHEPPVDTMEEEQNAPQTTKALIILYAITLVMVLTRSIDFVLYVRMSKKMVNYEWYPVVLRILLYILAGCLD</sequence>